<dbReference type="EMBL" id="BDQM01000007">
    <property type="protein sequence ID" value="GAW95680.1"/>
    <property type="molecule type" value="Genomic_DNA"/>
</dbReference>
<comment type="caution">
    <text evidence="1">The sequence shown here is derived from an EMBL/GenBank/DDBJ whole genome shotgun (WGS) entry which is preliminary data.</text>
</comment>
<gene>
    <name evidence="1" type="ORF">MTCD1_01283</name>
</gene>
<name>A0ABQ0MTJ5_9GAMM</name>
<proteinExistence type="predicted"/>
<protein>
    <recommendedName>
        <fullName evidence="3">Bacterial surface antigen (D15) domain-containing protein</fullName>
    </recommendedName>
</protein>
<evidence type="ECO:0000313" key="2">
    <source>
        <dbReference type="Proteomes" id="UP000197068"/>
    </source>
</evidence>
<keyword evidence="2" id="KW-1185">Reference proteome</keyword>
<evidence type="ECO:0000313" key="1">
    <source>
        <dbReference type="EMBL" id="GAW95680.1"/>
    </source>
</evidence>
<evidence type="ECO:0008006" key="3">
    <source>
        <dbReference type="Google" id="ProtNLM"/>
    </source>
</evidence>
<organism evidence="1 2">
    <name type="scientific">Colwellia marinimaniae</name>
    <dbReference type="NCBI Taxonomy" id="1513592"/>
    <lineage>
        <taxon>Bacteria</taxon>
        <taxon>Pseudomonadati</taxon>
        <taxon>Pseudomonadota</taxon>
        <taxon>Gammaproteobacteria</taxon>
        <taxon>Alteromonadales</taxon>
        <taxon>Colwelliaceae</taxon>
        <taxon>Colwellia</taxon>
    </lineage>
</organism>
<dbReference type="Gene3D" id="2.40.160.50">
    <property type="entry name" value="membrane protein fhac: a member of the omp85/tpsb transporter family"/>
    <property type="match status" value="1"/>
</dbReference>
<accession>A0ABQ0MTJ5</accession>
<dbReference type="Proteomes" id="UP000197068">
    <property type="component" value="Unassembled WGS sequence"/>
</dbReference>
<reference evidence="1 2" key="1">
    <citation type="submission" date="2017-06" db="EMBL/GenBank/DDBJ databases">
        <title>Whole Genome Sequences of Colwellia marinimaniae MTCD1.</title>
        <authorList>
            <person name="Kusumoto H."/>
            <person name="Inoue M."/>
            <person name="Tanikawa K."/>
            <person name="Maeji H."/>
            <person name="Cameron J.H."/>
            <person name="Bartlett D.H."/>
        </authorList>
    </citation>
    <scope>NUCLEOTIDE SEQUENCE [LARGE SCALE GENOMIC DNA]</scope>
    <source>
        <strain evidence="1 2">MTCD1</strain>
    </source>
</reference>
<sequence>MQFLLAAITKIKKPHVISPAPVEKFPCVWRDNVITSLPSLFVAGLLTAALCGAVSAAEQVGEQAAKQTATQVKLNSSSATASPNYSVSKQAAEKSAIEAVNEAILCNSNQPKIRFKPQTIFDENEDGITFLHRWANAIHIDTKIVTLENEASFFINKCIKTVADMAELERHLRSRRYLRDANVSSDDGIENITITTWDNWSLMPTVSFGRKGGVNTYSFGIKESNLLGLGIDTEIEAYRNTQRSGYKLSASIPLFQKQNTEVKLWFADNDDGQQHSIFLHKMFAGFHTKTAYNLGFNEESRNDTLFQNGQDQSIYRHDISFKVANYAWLNFNSDSRLLRYRVGITQDKNTFSALTNEHHNDLTVPPLTNVVPEDRDLLYPWFAFEYIEKDFRKLTNVHLITQIEDFNHGWQLNSRLGIGNGNKENTAWTVWKMRVKKGFNLHNNALLLLDFALANDIYQHRDSRLLVKLTAEYFYQLNKRWGFYLSNTNVASKNQYLDKPVTMGGNTGLRGFPLQYQHGKSSIKATAEIRYYPQINLFKLFDLAAVAFVDTGRTYGESTVKNIEEGWLGSVGLGLRLHSPHSGGNHPIIHIDFALPQSDNPNINSFEIRVQAKKSF</sequence>
<dbReference type="RefSeq" id="WP_057179781.1">
    <property type="nucleotide sequence ID" value="NZ_BDQM01000007.1"/>
</dbReference>